<keyword evidence="3" id="KW-0227">DNA damage</keyword>
<evidence type="ECO:0000256" key="1">
    <source>
        <dbReference type="ARBA" id="ARBA00008136"/>
    </source>
</evidence>
<evidence type="ECO:0000313" key="10">
    <source>
        <dbReference type="EMBL" id="GGH15749.1"/>
    </source>
</evidence>
<gene>
    <name evidence="10" type="ORF">GCM10007036_15940</name>
</gene>
<evidence type="ECO:0000256" key="4">
    <source>
        <dbReference type="ARBA" id="ARBA00022801"/>
    </source>
</evidence>
<evidence type="ECO:0000256" key="8">
    <source>
        <dbReference type="RuleBase" id="RU364100"/>
    </source>
</evidence>
<sequence length="250" mass="27772">MCGRFALTASPDQIRALFQYEQQPNFPPRTNVSPTEPIAMVASDRGTRSFRLVRWGFIPSWVKDTKAFPLLINARGETLATKPAFRNAIRRRRCIVPADAFYEWKREGEGRAAHKQPYLIRRRDGRTMGLAGLWETYVSPDGGEIDTALIVTTGANGAMAAIHDRMPVILKPEQFDLWLDCANEDPGPALQLVRPCADDVIEMEPCDPRLPQPERRAAPAPRPSSPELPPREPVSASRKAGVGDAQGSLF</sequence>
<evidence type="ECO:0000313" key="11">
    <source>
        <dbReference type="Proteomes" id="UP000603912"/>
    </source>
</evidence>
<dbReference type="EC" id="3.4.-.-" evidence="8"/>
<comment type="caution">
    <text evidence="10">The sequence shown here is derived from an EMBL/GenBank/DDBJ whole genome shotgun (WGS) entry which is preliminary data.</text>
</comment>
<dbReference type="AlphaFoldDB" id="A0A917MHL6"/>
<name>A0A917MHL6_9HYPH</name>
<dbReference type="GO" id="GO:0008233">
    <property type="term" value="F:peptidase activity"/>
    <property type="evidence" value="ECO:0007669"/>
    <property type="project" value="UniProtKB-KW"/>
</dbReference>
<reference evidence="10" key="1">
    <citation type="journal article" date="2014" name="Int. J. Syst. Evol. Microbiol.">
        <title>Complete genome sequence of Corynebacterium casei LMG S-19264T (=DSM 44701T), isolated from a smear-ripened cheese.</title>
        <authorList>
            <consortium name="US DOE Joint Genome Institute (JGI-PGF)"/>
            <person name="Walter F."/>
            <person name="Albersmeier A."/>
            <person name="Kalinowski J."/>
            <person name="Ruckert C."/>
        </authorList>
    </citation>
    <scope>NUCLEOTIDE SEQUENCE</scope>
    <source>
        <strain evidence="10">CGMCC 1.12214</strain>
    </source>
</reference>
<keyword evidence="7" id="KW-0456">Lyase</keyword>
<evidence type="ECO:0000256" key="2">
    <source>
        <dbReference type="ARBA" id="ARBA00022670"/>
    </source>
</evidence>
<keyword evidence="5" id="KW-0190">Covalent protein-DNA linkage</keyword>
<feature type="region of interest" description="Disordered" evidence="9">
    <location>
        <begin position="203"/>
        <end position="250"/>
    </location>
</feature>
<evidence type="ECO:0000256" key="6">
    <source>
        <dbReference type="ARBA" id="ARBA00023125"/>
    </source>
</evidence>
<dbReference type="Pfam" id="PF02586">
    <property type="entry name" value="SRAP"/>
    <property type="match status" value="1"/>
</dbReference>
<evidence type="ECO:0000256" key="9">
    <source>
        <dbReference type="SAM" id="MobiDB-lite"/>
    </source>
</evidence>
<keyword evidence="11" id="KW-1185">Reference proteome</keyword>
<organism evidence="10 11">
    <name type="scientific">Alsobacter metallidurans</name>
    <dbReference type="NCBI Taxonomy" id="340221"/>
    <lineage>
        <taxon>Bacteria</taxon>
        <taxon>Pseudomonadati</taxon>
        <taxon>Pseudomonadota</taxon>
        <taxon>Alphaproteobacteria</taxon>
        <taxon>Hyphomicrobiales</taxon>
        <taxon>Alsobacteraceae</taxon>
        <taxon>Alsobacter</taxon>
    </lineage>
</organism>
<evidence type="ECO:0000256" key="5">
    <source>
        <dbReference type="ARBA" id="ARBA00023124"/>
    </source>
</evidence>
<dbReference type="Gene3D" id="3.90.1680.10">
    <property type="entry name" value="SOS response associated peptidase-like"/>
    <property type="match status" value="1"/>
</dbReference>
<dbReference type="Proteomes" id="UP000603912">
    <property type="component" value="Unassembled WGS sequence"/>
</dbReference>
<dbReference type="EMBL" id="BMES01000001">
    <property type="protein sequence ID" value="GGH15749.1"/>
    <property type="molecule type" value="Genomic_DNA"/>
</dbReference>
<dbReference type="GO" id="GO:0016829">
    <property type="term" value="F:lyase activity"/>
    <property type="evidence" value="ECO:0007669"/>
    <property type="project" value="UniProtKB-KW"/>
</dbReference>
<dbReference type="PANTHER" id="PTHR13604">
    <property type="entry name" value="DC12-RELATED"/>
    <property type="match status" value="1"/>
</dbReference>
<reference evidence="10" key="2">
    <citation type="submission" date="2020-09" db="EMBL/GenBank/DDBJ databases">
        <authorList>
            <person name="Sun Q."/>
            <person name="Zhou Y."/>
        </authorList>
    </citation>
    <scope>NUCLEOTIDE SEQUENCE</scope>
    <source>
        <strain evidence="10">CGMCC 1.12214</strain>
    </source>
</reference>
<dbReference type="GO" id="GO:0106300">
    <property type="term" value="P:protein-DNA covalent cross-linking repair"/>
    <property type="evidence" value="ECO:0007669"/>
    <property type="project" value="InterPro"/>
</dbReference>
<proteinExistence type="inferred from homology"/>
<dbReference type="RefSeq" id="WP_188517114.1">
    <property type="nucleotide sequence ID" value="NZ_BMES01000001.1"/>
</dbReference>
<protein>
    <recommendedName>
        <fullName evidence="8">Abasic site processing protein</fullName>
        <ecNumber evidence="8">3.4.-.-</ecNumber>
    </recommendedName>
</protein>
<dbReference type="GO" id="GO:0006508">
    <property type="term" value="P:proteolysis"/>
    <property type="evidence" value="ECO:0007669"/>
    <property type="project" value="UniProtKB-KW"/>
</dbReference>
<dbReference type="PANTHER" id="PTHR13604:SF0">
    <property type="entry name" value="ABASIC SITE PROCESSING PROTEIN HMCES"/>
    <property type="match status" value="1"/>
</dbReference>
<feature type="compositionally biased region" description="Pro residues" evidence="9">
    <location>
        <begin position="220"/>
        <end position="232"/>
    </location>
</feature>
<comment type="similarity">
    <text evidence="1 8">Belongs to the SOS response-associated peptidase family.</text>
</comment>
<keyword evidence="4 8" id="KW-0378">Hydrolase</keyword>
<dbReference type="SUPFAM" id="SSF143081">
    <property type="entry name" value="BB1717-like"/>
    <property type="match status" value="1"/>
</dbReference>
<evidence type="ECO:0000256" key="3">
    <source>
        <dbReference type="ARBA" id="ARBA00022763"/>
    </source>
</evidence>
<evidence type="ECO:0000256" key="7">
    <source>
        <dbReference type="ARBA" id="ARBA00023239"/>
    </source>
</evidence>
<keyword evidence="6" id="KW-0238">DNA-binding</keyword>
<keyword evidence="2 8" id="KW-0645">Protease</keyword>
<accession>A0A917MHL6</accession>
<dbReference type="InterPro" id="IPR003738">
    <property type="entry name" value="SRAP"/>
</dbReference>
<dbReference type="GO" id="GO:0003697">
    <property type="term" value="F:single-stranded DNA binding"/>
    <property type="evidence" value="ECO:0007669"/>
    <property type="project" value="InterPro"/>
</dbReference>
<dbReference type="InterPro" id="IPR036590">
    <property type="entry name" value="SRAP-like"/>
</dbReference>